<proteinExistence type="predicted"/>
<evidence type="ECO:0000256" key="1">
    <source>
        <dbReference type="SAM" id="Phobius"/>
    </source>
</evidence>
<organism evidence="2 3">
    <name type="scientific">Pseudoponticoccus marisrubri</name>
    <dbReference type="NCBI Taxonomy" id="1685382"/>
    <lineage>
        <taxon>Bacteria</taxon>
        <taxon>Pseudomonadati</taxon>
        <taxon>Pseudomonadota</taxon>
        <taxon>Alphaproteobacteria</taxon>
        <taxon>Rhodobacterales</taxon>
        <taxon>Roseobacteraceae</taxon>
        <taxon>Pseudoponticoccus</taxon>
    </lineage>
</organism>
<protein>
    <submittedName>
        <fullName evidence="2">Uncharacterized protein</fullName>
    </submittedName>
</protein>
<dbReference type="Proteomes" id="UP000054396">
    <property type="component" value="Unassembled WGS sequence"/>
</dbReference>
<evidence type="ECO:0000313" key="3">
    <source>
        <dbReference type="Proteomes" id="UP000054396"/>
    </source>
</evidence>
<keyword evidence="1" id="KW-1133">Transmembrane helix</keyword>
<name>A0A0W7WE23_9RHOB</name>
<reference evidence="2 3" key="1">
    <citation type="submission" date="2015-12" db="EMBL/GenBank/DDBJ databases">
        <authorList>
            <person name="Shamseldin A."/>
            <person name="Moawad H."/>
            <person name="Abd El-Rahim W.M."/>
            <person name="Sadowsky M.J."/>
        </authorList>
    </citation>
    <scope>NUCLEOTIDE SEQUENCE [LARGE SCALE GENOMIC DNA]</scope>
    <source>
        <strain evidence="2 3">SJ5A-1</strain>
    </source>
</reference>
<evidence type="ECO:0000313" key="2">
    <source>
        <dbReference type="EMBL" id="KUF08822.1"/>
    </source>
</evidence>
<dbReference type="RefSeq" id="WP_058864139.1">
    <property type="nucleotide sequence ID" value="NZ_LPXO01000022.1"/>
</dbReference>
<dbReference type="EMBL" id="LPXO01000022">
    <property type="protein sequence ID" value="KUF08822.1"/>
    <property type="molecule type" value="Genomic_DNA"/>
</dbReference>
<comment type="caution">
    <text evidence="2">The sequence shown here is derived from an EMBL/GenBank/DDBJ whole genome shotgun (WGS) entry which is preliminary data.</text>
</comment>
<keyword evidence="1" id="KW-0472">Membrane</keyword>
<dbReference type="AlphaFoldDB" id="A0A0W7WE23"/>
<gene>
    <name evidence="2" type="ORF">AVJ23_20700</name>
</gene>
<keyword evidence="1" id="KW-0812">Transmembrane</keyword>
<keyword evidence="3" id="KW-1185">Reference proteome</keyword>
<sequence length="69" mass="7443">MQRNIFHRDFTLCKAVALVVLIGLATFLRDVPASAPDLAGTEAEGARIVPAMVLKFWGDCPEDDTAIAL</sequence>
<dbReference type="OrthoDB" id="7871081at2"/>
<feature type="transmembrane region" description="Helical" evidence="1">
    <location>
        <begin position="12"/>
        <end position="28"/>
    </location>
</feature>
<accession>A0A0W7WE23</accession>